<dbReference type="PANTHER" id="PTHR43465:SF2">
    <property type="entry name" value="DUF1680 DOMAIN PROTEIN (AFU_ORTHOLOGUE AFUA_1G08910)"/>
    <property type="match status" value="1"/>
</dbReference>
<evidence type="ECO:0000259" key="2">
    <source>
        <dbReference type="Pfam" id="PF20736"/>
    </source>
</evidence>
<keyword evidence="4" id="KW-1185">Reference proteome</keyword>
<proteinExistence type="predicted"/>
<dbReference type="AlphaFoldDB" id="A0A4Q2UL51"/>
<dbReference type="SUPFAM" id="SSF48208">
    <property type="entry name" value="Six-hairpin glycosidases"/>
    <property type="match status" value="1"/>
</dbReference>
<gene>
    <name evidence="3" type="ORF">EQG79_22495</name>
</gene>
<feature type="domain" description="Non-reducing end beta-L-arabinofuranosidase-like GH127 middle" evidence="2">
    <location>
        <begin position="418"/>
        <end position="511"/>
    </location>
</feature>
<evidence type="ECO:0000313" key="4">
    <source>
        <dbReference type="Proteomes" id="UP000290407"/>
    </source>
</evidence>
<evidence type="ECO:0000259" key="1">
    <source>
        <dbReference type="Pfam" id="PF07944"/>
    </source>
</evidence>
<dbReference type="Pfam" id="PF07944">
    <property type="entry name" value="Beta-AFase-like_GH127_cat"/>
    <property type="match status" value="1"/>
</dbReference>
<sequence>MRLSLWVLVLGLIVGSRAGSAQPRVSPVVVDQLRWADAVWVEGYLGRRLDASYEHRILGQDVDHLIAPFRSRTEVSKWQSEFWGKWFTSAVQAYRYRPEPRLKAVLDKAVAGLLATQTPDGYIGNYAPDKHLEQWDIWGRKYCMLGLLAYYDLTKDARSLQATRQLADHLMRELAEKNVLLVKKGNHRGMAASSVLEPITQLYIRTGDKRYLNFAQEIVRQWETPDGPQLISKAGQDVARRFPKPASPFGWEQGQKAYEMMSCYEGLLELYRLTGNQTYRNAVEKTWENIRDTEINVAGSGASIEVWFGGKNLQTLPVRHYQETCVTVTWIKLSQQLLRLTGEARYADAIEQSYYNALLGAMQPDGADWAKYSPLAGQRLEGEGQCGMDLNCCVASGPRGLFTLPATVVMTGADGPSVNFFVPGRYSFLTPGGQQAAVRQQTTYPDSGAVRLTLDLPKAEELSVRIRVPAWSAETTLLVNGQPVDAVQSGQYATIRRRWSSTDVITLGLDMRGRLVRQGPLAEHVAIRRGPLVLARDSRLDKLSIDEPLSPLVGKDGFIALEPVTGPNPAFWVQYTARFAVESHLERAIPPVSLHLCDYASAGNTYDERSRFRVWLPQLVDTAKLP</sequence>
<accession>A0A4Q2UL51</accession>
<dbReference type="Pfam" id="PF20736">
    <property type="entry name" value="Glyco_hydro127M"/>
    <property type="match status" value="1"/>
</dbReference>
<dbReference type="Gene3D" id="1.50.10.20">
    <property type="match status" value="1"/>
</dbReference>
<reference evidence="3 4" key="1">
    <citation type="submission" date="2019-01" db="EMBL/GenBank/DDBJ databases">
        <title>Spirosoma flava sp. nov., a propanil-degrading bacterium isolated from herbicide-contaminated soil.</title>
        <authorList>
            <person name="Zhang L."/>
            <person name="Jiang J.-D."/>
        </authorList>
    </citation>
    <scope>NUCLEOTIDE SEQUENCE [LARGE SCALE GENOMIC DNA]</scope>
    <source>
        <strain evidence="3 4">TY50</strain>
    </source>
</reference>
<evidence type="ECO:0000313" key="3">
    <source>
        <dbReference type="EMBL" id="RYC68220.1"/>
    </source>
</evidence>
<dbReference type="PANTHER" id="PTHR43465">
    <property type="entry name" value="DUF1680 DOMAIN PROTEIN (AFU_ORTHOLOGUE AFUA_1G08910)"/>
    <property type="match status" value="1"/>
</dbReference>
<dbReference type="InterPro" id="IPR049046">
    <property type="entry name" value="Beta-AFase-like_GH127_middle"/>
</dbReference>
<dbReference type="Proteomes" id="UP000290407">
    <property type="component" value="Unassembled WGS sequence"/>
</dbReference>
<protein>
    <recommendedName>
        <fullName evidence="5">Glycoside hydrolase family 127 protein</fullName>
    </recommendedName>
</protein>
<comment type="caution">
    <text evidence="3">The sequence shown here is derived from an EMBL/GenBank/DDBJ whole genome shotgun (WGS) entry which is preliminary data.</text>
</comment>
<name>A0A4Q2UL51_9BACT</name>
<dbReference type="GO" id="GO:0005975">
    <property type="term" value="P:carbohydrate metabolic process"/>
    <property type="evidence" value="ECO:0007669"/>
    <property type="project" value="InterPro"/>
</dbReference>
<dbReference type="InterPro" id="IPR008928">
    <property type="entry name" value="6-hairpin_glycosidase_sf"/>
</dbReference>
<dbReference type="InterPro" id="IPR049174">
    <property type="entry name" value="Beta-AFase-like"/>
</dbReference>
<dbReference type="InterPro" id="IPR012878">
    <property type="entry name" value="Beta-AFase-like_GH127_cat"/>
</dbReference>
<organism evidence="3 4">
    <name type="scientific">Spirosoma sordidisoli</name>
    <dbReference type="NCBI Taxonomy" id="2502893"/>
    <lineage>
        <taxon>Bacteria</taxon>
        <taxon>Pseudomonadati</taxon>
        <taxon>Bacteroidota</taxon>
        <taxon>Cytophagia</taxon>
        <taxon>Cytophagales</taxon>
        <taxon>Cytophagaceae</taxon>
        <taxon>Spirosoma</taxon>
    </lineage>
</organism>
<feature type="domain" description="Non-reducing end beta-L-arabinofuranosidase-like GH127 catalytic" evidence="1">
    <location>
        <begin position="76"/>
        <end position="400"/>
    </location>
</feature>
<dbReference type="RefSeq" id="WP_129604261.1">
    <property type="nucleotide sequence ID" value="NZ_SBLB01000006.1"/>
</dbReference>
<dbReference type="EMBL" id="SBLB01000006">
    <property type="protein sequence ID" value="RYC68220.1"/>
    <property type="molecule type" value="Genomic_DNA"/>
</dbReference>
<evidence type="ECO:0008006" key="5">
    <source>
        <dbReference type="Google" id="ProtNLM"/>
    </source>
</evidence>